<evidence type="ECO:0000256" key="2">
    <source>
        <dbReference type="ARBA" id="ARBA00022692"/>
    </source>
</evidence>
<feature type="transmembrane region" description="Helical" evidence="6">
    <location>
        <begin position="39"/>
        <end position="59"/>
    </location>
</feature>
<comment type="subcellular location">
    <subcellularLocation>
        <location evidence="1">Membrane</location>
        <topology evidence="1">Multi-pass membrane protein</topology>
    </subcellularLocation>
</comment>
<evidence type="ECO:0000256" key="6">
    <source>
        <dbReference type="SAM" id="Phobius"/>
    </source>
</evidence>
<keyword evidence="9" id="KW-1185">Reference proteome</keyword>
<accession>A0ABQ1J530</accession>
<dbReference type="PANTHER" id="PTHR21016:SF25">
    <property type="entry name" value="TM2 DOMAIN-CONTAINING PROTEIN DDB_G0277895-RELATED"/>
    <property type="match status" value="1"/>
</dbReference>
<feature type="transmembrane region" description="Helical" evidence="6">
    <location>
        <begin position="79"/>
        <end position="107"/>
    </location>
</feature>
<evidence type="ECO:0000313" key="8">
    <source>
        <dbReference type="EMBL" id="GGB59823.1"/>
    </source>
</evidence>
<feature type="domain" description="TM2" evidence="7">
    <location>
        <begin position="37"/>
        <end position="81"/>
    </location>
</feature>
<evidence type="ECO:0000256" key="1">
    <source>
        <dbReference type="ARBA" id="ARBA00004141"/>
    </source>
</evidence>
<dbReference type="Proteomes" id="UP000603352">
    <property type="component" value="Unassembled WGS sequence"/>
</dbReference>
<sequence length="120" mass="13777">MSRDEDFLGDRPRGASGDSAWSGQDRSAMMMRYDNEKKSLLIAYLLWFFLGVFGVHRMYLGAWVSGLLMLALNGVSTLLAVVFIGYIGFILLFLWLLLDLFLIPVIVRRRNEDLIRRLTT</sequence>
<name>A0ABQ1J530_9PROT</name>
<organism evidence="8 9">
    <name type="scientific">Tistrella bauzanensis</name>
    <dbReference type="NCBI Taxonomy" id="657419"/>
    <lineage>
        <taxon>Bacteria</taxon>
        <taxon>Pseudomonadati</taxon>
        <taxon>Pseudomonadota</taxon>
        <taxon>Alphaproteobacteria</taxon>
        <taxon>Geminicoccales</taxon>
        <taxon>Geminicoccaceae</taxon>
        <taxon>Tistrella</taxon>
    </lineage>
</organism>
<reference evidence="9" key="1">
    <citation type="journal article" date="2019" name="Int. J. Syst. Evol. Microbiol.">
        <title>The Global Catalogue of Microorganisms (GCM) 10K type strain sequencing project: providing services to taxonomists for standard genome sequencing and annotation.</title>
        <authorList>
            <consortium name="The Broad Institute Genomics Platform"/>
            <consortium name="The Broad Institute Genome Sequencing Center for Infectious Disease"/>
            <person name="Wu L."/>
            <person name="Ma J."/>
        </authorList>
    </citation>
    <scope>NUCLEOTIDE SEQUENCE [LARGE SCALE GENOMIC DNA]</scope>
    <source>
        <strain evidence="9">CGMCC 1.10188</strain>
    </source>
</reference>
<evidence type="ECO:0000313" key="9">
    <source>
        <dbReference type="Proteomes" id="UP000603352"/>
    </source>
</evidence>
<evidence type="ECO:0000256" key="5">
    <source>
        <dbReference type="SAM" id="MobiDB-lite"/>
    </source>
</evidence>
<feature type="region of interest" description="Disordered" evidence="5">
    <location>
        <begin position="1"/>
        <end position="23"/>
    </location>
</feature>
<dbReference type="PANTHER" id="PTHR21016">
    <property type="entry name" value="BETA-AMYLOID BINDING PROTEIN-RELATED"/>
    <property type="match status" value="1"/>
</dbReference>
<keyword evidence="2 6" id="KW-0812">Transmembrane</keyword>
<evidence type="ECO:0000256" key="3">
    <source>
        <dbReference type="ARBA" id="ARBA00022989"/>
    </source>
</evidence>
<dbReference type="RefSeq" id="WP_188582318.1">
    <property type="nucleotide sequence ID" value="NZ_BMDZ01000089.1"/>
</dbReference>
<dbReference type="InterPro" id="IPR007829">
    <property type="entry name" value="TM2"/>
</dbReference>
<comment type="caution">
    <text evidence="8">The sequence shown here is derived from an EMBL/GenBank/DDBJ whole genome shotgun (WGS) entry which is preliminary data.</text>
</comment>
<dbReference type="EMBL" id="BMDZ01000089">
    <property type="protein sequence ID" value="GGB59823.1"/>
    <property type="molecule type" value="Genomic_DNA"/>
</dbReference>
<keyword evidence="3 6" id="KW-1133">Transmembrane helix</keyword>
<gene>
    <name evidence="8" type="ORF">GCM10011505_45720</name>
</gene>
<evidence type="ECO:0000259" key="7">
    <source>
        <dbReference type="Pfam" id="PF05154"/>
    </source>
</evidence>
<proteinExistence type="predicted"/>
<dbReference type="Pfam" id="PF05154">
    <property type="entry name" value="TM2"/>
    <property type="match status" value="1"/>
</dbReference>
<feature type="compositionally biased region" description="Basic and acidic residues" evidence="5">
    <location>
        <begin position="1"/>
        <end position="13"/>
    </location>
</feature>
<evidence type="ECO:0000256" key="4">
    <source>
        <dbReference type="ARBA" id="ARBA00023136"/>
    </source>
</evidence>
<keyword evidence="4 6" id="KW-0472">Membrane</keyword>
<dbReference type="InterPro" id="IPR050932">
    <property type="entry name" value="TM2D1-3-like"/>
</dbReference>
<protein>
    <recommendedName>
        <fullName evidence="7">TM2 domain-containing protein</fullName>
    </recommendedName>
</protein>